<evidence type="ECO:0000313" key="7">
    <source>
        <dbReference type="Proteomes" id="UP000467249"/>
    </source>
</evidence>
<sequence>MTDRPVILGVDLGTSSIKVVAVCEDGTVAAAARCEYPTDRPETGAAEQNPDDWWRALGAAGDELARSVSPRRWKGIGLTAMLPTLVELDADGGTHGPAITWEDARAEDEAQELIARFGDDVLYRITGQRVDGRYLAPMHARLAARGRAGTTVAGAKDVLFERLTGRLLSDPSTAAGSAAYDIEGGCWNTEIAQAMGVSALPEVAPSDTVGYLADSWRERWDIDELPVVLGAADSVFGALGVGAVNHGDVGVIAGTSAIVLGISDQPTRDPALRYLVTPLGGPGWGLEMDLLAMGSAFSAVARLFGVSGPAALLEAAAHVAVEDAPLFLPYLAPGEQGALWDPTLTGTLKGLTLATEVGHIARGLLTGIVVELRRCIDVLAATTGTAGPILMGGGSAVSPLMWQDLADATGREVRADPNVSDHSALGAAVFAAQTLGRPITRTRQTTVVPPRLDRHNWWTDCLHRHNEARR</sequence>
<name>A0A6N4W5P9_9MYCO</name>
<feature type="domain" description="Carbohydrate kinase FGGY N-terminal" evidence="4">
    <location>
        <begin position="6"/>
        <end position="240"/>
    </location>
</feature>
<organism evidence="6 7">
    <name type="scientific">Mycolicibacterium anyangense</name>
    <dbReference type="NCBI Taxonomy" id="1431246"/>
    <lineage>
        <taxon>Bacteria</taxon>
        <taxon>Bacillati</taxon>
        <taxon>Actinomycetota</taxon>
        <taxon>Actinomycetes</taxon>
        <taxon>Mycobacteriales</taxon>
        <taxon>Mycobacteriaceae</taxon>
        <taxon>Mycolicibacterium</taxon>
    </lineage>
</organism>
<feature type="domain" description="Carbohydrate kinase FGGY C-terminal" evidence="5">
    <location>
        <begin position="251"/>
        <end position="432"/>
    </location>
</feature>
<dbReference type="Gene3D" id="3.30.420.40">
    <property type="match status" value="2"/>
</dbReference>
<dbReference type="PIRSF" id="PIRSF000538">
    <property type="entry name" value="GlpK"/>
    <property type="match status" value="1"/>
</dbReference>
<dbReference type="PANTHER" id="PTHR43095">
    <property type="entry name" value="SUGAR KINASE"/>
    <property type="match status" value="1"/>
</dbReference>
<reference evidence="6 7" key="1">
    <citation type="journal article" date="2019" name="Emerg. Microbes Infect.">
        <title>Comprehensive subspecies identification of 175 nontuberculous mycobacteria species based on 7547 genomic profiles.</title>
        <authorList>
            <person name="Matsumoto Y."/>
            <person name="Kinjo T."/>
            <person name="Motooka D."/>
            <person name="Nabeya D."/>
            <person name="Jung N."/>
            <person name="Uechi K."/>
            <person name="Horii T."/>
            <person name="Iida T."/>
            <person name="Fujita J."/>
            <person name="Nakamura S."/>
        </authorList>
    </citation>
    <scope>NUCLEOTIDE SEQUENCE [LARGE SCALE GENOMIC DNA]</scope>
    <source>
        <strain evidence="6 7">JCM 30275</strain>
    </source>
</reference>
<evidence type="ECO:0000256" key="2">
    <source>
        <dbReference type="ARBA" id="ARBA00022679"/>
    </source>
</evidence>
<evidence type="ECO:0000256" key="1">
    <source>
        <dbReference type="ARBA" id="ARBA00009156"/>
    </source>
</evidence>
<evidence type="ECO:0000259" key="4">
    <source>
        <dbReference type="Pfam" id="PF00370"/>
    </source>
</evidence>
<dbReference type="AlphaFoldDB" id="A0A6N4W5P9"/>
<evidence type="ECO:0000259" key="5">
    <source>
        <dbReference type="Pfam" id="PF02782"/>
    </source>
</evidence>
<comment type="similarity">
    <text evidence="1">Belongs to the FGGY kinase family.</text>
</comment>
<dbReference type="GO" id="GO:0005975">
    <property type="term" value="P:carbohydrate metabolic process"/>
    <property type="evidence" value="ECO:0007669"/>
    <property type="project" value="InterPro"/>
</dbReference>
<dbReference type="EMBL" id="AP022620">
    <property type="protein sequence ID" value="BBZ75693.1"/>
    <property type="molecule type" value="Genomic_DNA"/>
</dbReference>
<accession>A0A6N4W5P9</accession>
<dbReference type="Pfam" id="PF02782">
    <property type="entry name" value="FGGY_C"/>
    <property type="match status" value="1"/>
</dbReference>
<dbReference type="KEGG" id="many:MANY_10300"/>
<dbReference type="InterPro" id="IPR018485">
    <property type="entry name" value="FGGY_C"/>
</dbReference>
<proteinExistence type="inferred from homology"/>
<dbReference type="InterPro" id="IPR043129">
    <property type="entry name" value="ATPase_NBD"/>
</dbReference>
<dbReference type="InterPro" id="IPR050406">
    <property type="entry name" value="FGGY_Carb_Kinase"/>
</dbReference>
<dbReference type="RefSeq" id="WP_163803265.1">
    <property type="nucleotide sequence ID" value="NZ_AP022620.1"/>
</dbReference>
<keyword evidence="7" id="KW-1185">Reference proteome</keyword>
<gene>
    <name evidence="6" type="ORF">MANY_10300</name>
</gene>
<keyword evidence="2" id="KW-0808">Transferase</keyword>
<evidence type="ECO:0000256" key="3">
    <source>
        <dbReference type="ARBA" id="ARBA00022777"/>
    </source>
</evidence>
<evidence type="ECO:0000313" key="6">
    <source>
        <dbReference type="EMBL" id="BBZ75693.1"/>
    </source>
</evidence>
<dbReference type="Proteomes" id="UP000467249">
    <property type="component" value="Chromosome"/>
</dbReference>
<dbReference type="InterPro" id="IPR000577">
    <property type="entry name" value="Carb_kinase_FGGY"/>
</dbReference>
<dbReference type="GO" id="GO:0016301">
    <property type="term" value="F:kinase activity"/>
    <property type="evidence" value="ECO:0007669"/>
    <property type="project" value="UniProtKB-KW"/>
</dbReference>
<dbReference type="Pfam" id="PF00370">
    <property type="entry name" value="FGGY_N"/>
    <property type="match status" value="1"/>
</dbReference>
<keyword evidence="3 6" id="KW-0418">Kinase</keyword>
<dbReference type="InterPro" id="IPR018484">
    <property type="entry name" value="FGGY_N"/>
</dbReference>
<dbReference type="SUPFAM" id="SSF53067">
    <property type="entry name" value="Actin-like ATPase domain"/>
    <property type="match status" value="2"/>
</dbReference>
<protein>
    <submittedName>
        <fullName evidence="6">Xylulokinase</fullName>
    </submittedName>
</protein>